<dbReference type="CDD" id="cd09874">
    <property type="entry name" value="PIN_MT3492-like"/>
    <property type="match status" value="1"/>
</dbReference>
<dbReference type="HAMAP" id="MF_00265">
    <property type="entry name" value="VapC_Nob1"/>
    <property type="match status" value="1"/>
</dbReference>
<keyword evidence="8" id="KW-1185">Reference proteome</keyword>
<dbReference type="RefSeq" id="WP_367966845.1">
    <property type="nucleotide sequence ID" value="NZ_JBAKFI010000001.1"/>
</dbReference>
<dbReference type="Gene3D" id="3.40.50.1010">
    <property type="entry name" value="5'-nuclease"/>
    <property type="match status" value="1"/>
</dbReference>
<keyword evidence="5" id="KW-0460">Magnesium</keyword>
<evidence type="ECO:0000259" key="6">
    <source>
        <dbReference type="Pfam" id="PF01850"/>
    </source>
</evidence>
<accession>A0ABV3S8A7</accession>
<feature type="binding site" evidence="5">
    <location>
        <position position="105"/>
    </location>
    <ligand>
        <name>Mg(2+)</name>
        <dbReference type="ChEBI" id="CHEBI:18420"/>
    </ligand>
</feature>
<keyword evidence="1 5" id="KW-1277">Toxin-antitoxin system</keyword>
<dbReference type="Proteomes" id="UP001556653">
    <property type="component" value="Unassembled WGS sequence"/>
</dbReference>
<evidence type="ECO:0000313" key="8">
    <source>
        <dbReference type="Proteomes" id="UP001556653"/>
    </source>
</evidence>
<dbReference type="EMBL" id="JBAKFJ010000001">
    <property type="protein sequence ID" value="MEX0386372.1"/>
    <property type="molecule type" value="Genomic_DNA"/>
</dbReference>
<dbReference type="PANTHER" id="PTHR35901">
    <property type="entry name" value="RIBONUCLEASE VAPC3"/>
    <property type="match status" value="1"/>
</dbReference>
<feature type="binding site" evidence="5">
    <location>
        <position position="5"/>
    </location>
    <ligand>
        <name>Mg(2+)</name>
        <dbReference type="ChEBI" id="CHEBI:18420"/>
    </ligand>
</feature>
<evidence type="ECO:0000256" key="2">
    <source>
        <dbReference type="ARBA" id="ARBA00022722"/>
    </source>
</evidence>
<evidence type="ECO:0000256" key="1">
    <source>
        <dbReference type="ARBA" id="ARBA00022649"/>
    </source>
</evidence>
<comment type="caution">
    <text evidence="7">The sequence shown here is derived from an EMBL/GenBank/DDBJ whole genome shotgun (WGS) entry which is preliminary data.</text>
</comment>
<comment type="cofactor">
    <cofactor evidence="5">
        <name>Mg(2+)</name>
        <dbReference type="ChEBI" id="CHEBI:18420"/>
    </cofactor>
</comment>
<protein>
    <recommendedName>
        <fullName evidence="5">Ribonuclease VapC</fullName>
        <shortName evidence="5">RNase VapC</shortName>
        <ecNumber evidence="5">3.1.-.-</ecNumber>
    </recommendedName>
    <alternativeName>
        <fullName evidence="5">Toxin VapC</fullName>
    </alternativeName>
</protein>
<name>A0ABV3S8A7_9GAMM</name>
<dbReference type="InterPro" id="IPR051619">
    <property type="entry name" value="TypeII_TA_RNase_PINc/VapC"/>
</dbReference>
<keyword evidence="4 5" id="KW-0378">Hydrolase</keyword>
<keyword evidence="3 5" id="KW-0479">Metal-binding</keyword>
<evidence type="ECO:0000256" key="4">
    <source>
        <dbReference type="ARBA" id="ARBA00022801"/>
    </source>
</evidence>
<evidence type="ECO:0000256" key="3">
    <source>
        <dbReference type="ARBA" id="ARBA00022723"/>
    </source>
</evidence>
<dbReference type="SUPFAM" id="SSF88723">
    <property type="entry name" value="PIN domain-like"/>
    <property type="match status" value="1"/>
</dbReference>
<comment type="similarity">
    <text evidence="5">Belongs to the PINc/VapC protein family.</text>
</comment>
<sequence>MFYADTSAVLPFYRAEGNSAAVEAIFMENAGQIGLSPLVRVEAASAIARWHRTGEITESQARRIDSALQADIAADRYRHVPLPGDVFEQALHWLSLRETSLRTLDALHMAAAAQQQACPLTADQKLAEAALALEVACETLESIANAR</sequence>
<feature type="domain" description="PIN" evidence="6">
    <location>
        <begin position="3"/>
        <end position="130"/>
    </location>
</feature>
<dbReference type="InterPro" id="IPR029060">
    <property type="entry name" value="PIN-like_dom_sf"/>
</dbReference>
<organism evidence="7 8">
    <name type="scientific">Spiribacter onubensis</name>
    <dbReference type="NCBI Taxonomy" id="3122420"/>
    <lineage>
        <taxon>Bacteria</taxon>
        <taxon>Pseudomonadati</taxon>
        <taxon>Pseudomonadota</taxon>
        <taxon>Gammaproteobacteria</taxon>
        <taxon>Chromatiales</taxon>
        <taxon>Ectothiorhodospiraceae</taxon>
        <taxon>Spiribacter</taxon>
    </lineage>
</organism>
<keyword evidence="5" id="KW-0800">Toxin</keyword>
<dbReference type="InterPro" id="IPR022907">
    <property type="entry name" value="VapC_family"/>
</dbReference>
<dbReference type="Pfam" id="PF01850">
    <property type="entry name" value="PIN"/>
    <property type="match status" value="1"/>
</dbReference>
<dbReference type="PANTHER" id="PTHR35901:SF1">
    <property type="entry name" value="EXONUCLEASE VAPC9"/>
    <property type="match status" value="1"/>
</dbReference>
<dbReference type="InterPro" id="IPR002716">
    <property type="entry name" value="PIN_dom"/>
</dbReference>
<dbReference type="EC" id="3.1.-.-" evidence="5"/>
<evidence type="ECO:0000256" key="5">
    <source>
        <dbReference type="HAMAP-Rule" id="MF_00265"/>
    </source>
</evidence>
<evidence type="ECO:0000313" key="7">
    <source>
        <dbReference type="EMBL" id="MEX0386372.1"/>
    </source>
</evidence>
<comment type="function">
    <text evidence="5">Toxic component of a toxin-antitoxin (TA) system. An RNase.</text>
</comment>
<reference evidence="7 8" key="1">
    <citation type="submission" date="2024-02" db="EMBL/GenBank/DDBJ databases">
        <title>New especies of Spiribacter isolated from saline water.</title>
        <authorList>
            <person name="Leon M.J."/>
            <person name="De La Haba R."/>
            <person name="Sanchez-Porro C."/>
            <person name="Ventosa A."/>
        </authorList>
    </citation>
    <scope>NUCLEOTIDE SEQUENCE [LARGE SCALE GENOMIC DNA]</scope>
    <source>
        <strain evidence="8">ag22IC4-227</strain>
    </source>
</reference>
<gene>
    <name evidence="5" type="primary">vapC</name>
    <name evidence="7" type="ORF">V6X64_05090</name>
</gene>
<keyword evidence="2 5" id="KW-0540">Nuclease</keyword>
<proteinExistence type="inferred from homology"/>